<dbReference type="GO" id="GO:0006106">
    <property type="term" value="P:fumarate metabolic process"/>
    <property type="evidence" value="ECO:0007669"/>
    <property type="project" value="InterPro"/>
</dbReference>
<comment type="similarity">
    <text evidence="2">Belongs to the class-II fumarase/aspartase family. Fumarase subfamily.</text>
</comment>
<dbReference type="EMBL" id="JACAZI010000012">
    <property type="protein sequence ID" value="KAF7347728.1"/>
    <property type="molecule type" value="Genomic_DNA"/>
</dbReference>
<protein>
    <recommendedName>
        <fullName evidence="4 17">Chromatin-remodeling ATPase INO80</fullName>
        <ecNumber evidence="17">3.6.4.-</ecNumber>
    </recommendedName>
</protein>
<dbReference type="Pfam" id="PF13892">
    <property type="entry name" value="DBINO"/>
    <property type="match status" value="1"/>
</dbReference>
<dbReference type="InterPro" id="IPR050520">
    <property type="entry name" value="INO80/SWR1_helicase"/>
</dbReference>
<feature type="region of interest" description="Disordered" evidence="19">
    <location>
        <begin position="564"/>
        <end position="616"/>
    </location>
</feature>
<evidence type="ECO:0000256" key="4">
    <source>
        <dbReference type="ARBA" id="ARBA00019805"/>
    </source>
</evidence>
<keyword evidence="5" id="KW-0547">Nucleotide-binding</keyword>
<dbReference type="GO" id="GO:0003677">
    <property type="term" value="F:DNA binding"/>
    <property type="evidence" value="ECO:0007669"/>
    <property type="project" value="UniProtKB-UniRule"/>
</dbReference>
<evidence type="ECO:0000256" key="10">
    <source>
        <dbReference type="ARBA" id="ARBA00022853"/>
    </source>
</evidence>
<comment type="catalytic activity">
    <reaction evidence="17">
        <text>ATP + H2O = ADP + phosphate + H(+)</text>
        <dbReference type="Rhea" id="RHEA:13065"/>
        <dbReference type="ChEBI" id="CHEBI:15377"/>
        <dbReference type="ChEBI" id="CHEBI:15378"/>
        <dbReference type="ChEBI" id="CHEBI:30616"/>
        <dbReference type="ChEBI" id="CHEBI:43474"/>
        <dbReference type="ChEBI" id="CHEBI:456216"/>
    </reaction>
</comment>
<keyword evidence="11 17" id="KW-0238">DNA-binding</keyword>
<dbReference type="PROSITE" id="PS00163">
    <property type="entry name" value="FUMARATE_LYASES"/>
    <property type="match status" value="1"/>
</dbReference>
<evidence type="ECO:0000256" key="15">
    <source>
        <dbReference type="ARBA" id="ARBA00023242"/>
    </source>
</evidence>
<dbReference type="PROSITE" id="PS51194">
    <property type="entry name" value="HELICASE_CTER"/>
    <property type="match status" value="1"/>
</dbReference>
<keyword evidence="12" id="KW-0010">Activator</keyword>
<dbReference type="HAMAP" id="MF_00743">
    <property type="entry name" value="FumaraseC"/>
    <property type="match status" value="1"/>
</dbReference>
<evidence type="ECO:0000256" key="11">
    <source>
        <dbReference type="ARBA" id="ARBA00023125"/>
    </source>
</evidence>
<feature type="compositionally biased region" description="Basic residues" evidence="19">
    <location>
        <begin position="1971"/>
        <end position="1980"/>
    </location>
</feature>
<dbReference type="FunFam" id="1.10.275.10:FF:000001">
    <property type="entry name" value="Fumarate hydratase, mitochondrial"/>
    <property type="match status" value="1"/>
</dbReference>
<keyword evidence="15" id="KW-0539">Nucleus</keyword>
<comment type="subunit">
    <text evidence="17">Component of the INO80 chromatin-remodeling complex.</text>
</comment>
<name>A0A8H7CUB9_9AGAR</name>
<dbReference type="GO" id="GO:0031011">
    <property type="term" value="C:Ino80 complex"/>
    <property type="evidence" value="ECO:0007669"/>
    <property type="project" value="UniProtKB-UniRule"/>
</dbReference>
<evidence type="ECO:0000256" key="3">
    <source>
        <dbReference type="ARBA" id="ARBA00009220"/>
    </source>
</evidence>
<dbReference type="GO" id="GO:0006281">
    <property type="term" value="P:DNA repair"/>
    <property type="evidence" value="ECO:0007669"/>
    <property type="project" value="UniProtKB-UniRule"/>
</dbReference>
<dbReference type="SUPFAM" id="SSF52540">
    <property type="entry name" value="P-loop containing nucleoside triphosphate hydrolases"/>
    <property type="match status" value="2"/>
</dbReference>
<evidence type="ECO:0000256" key="16">
    <source>
        <dbReference type="ARBA" id="ARBA00056821"/>
    </source>
</evidence>
<dbReference type="PROSITE" id="PS51192">
    <property type="entry name" value="HELICASE_ATP_BIND_1"/>
    <property type="match status" value="1"/>
</dbReference>
<dbReference type="InterPro" id="IPR049730">
    <property type="entry name" value="SNF2/RAD54-like_C"/>
</dbReference>
<keyword evidence="14" id="KW-0456">Lyase</keyword>
<dbReference type="InterPro" id="IPR038718">
    <property type="entry name" value="SNF2-like_sf"/>
</dbReference>
<dbReference type="SUPFAM" id="SSF48557">
    <property type="entry name" value="L-aspartase-like"/>
    <property type="match status" value="1"/>
</dbReference>
<dbReference type="Gene3D" id="1.10.40.30">
    <property type="entry name" value="Fumarase/aspartase (C-terminal domain)"/>
    <property type="match status" value="1"/>
</dbReference>
<dbReference type="GO" id="GO:0004333">
    <property type="term" value="F:fumarate hydratase activity"/>
    <property type="evidence" value="ECO:0007669"/>
    <property type="project" value="InterPro"/>
</dbReference>
<dbReference type="InterPro" id="IPR000330">
    <property type="entry name" value="SNF2_N"/>
</dbReference>
<evidence type="ECO:0000313" key="23">
    <source>
        <dbReference type="EMBL" id="KAF7347728.1"/>
    </source>
</evidence>
<dbReference type="Pfam" id="PF00176">
    <property type="entry name" value="SNF2-rel_dom"/>
    <property type="match status" value="1"/>
</dbReference>
<dbReference type="SMART" id="SM00490">
    <property type="entry name" value="HELICc"/>
    <property type="match status" value="1"/>
</dbReference>
<dbReference type="OrthoDB" id="372624at2759"/>
<keyword evidence="7 17" id="KW-0378">Hydrolase</keyword>
<dbReference type="PRINTS" id="PR00149">
    <property type="entry name" value="FUMRATELYASE"/>
</dbReference>
<evidence type="ECO:0000256" key="12">
    <source>
        <dbReference type="ARBA" id="ARBA00023159"/>
    </source>
</evidence>
<dbReference type="InterPro" id="IPR014001">
    <property type="entry name" value="Helicase_ATP-bd"/>
</dbReference>
<dbReference type="PANTHER" id="PTHR45685">
    <property type="entry name" value="HELICASE SRCAP-RELATED"/>
    <property type="match status" value="1"/>
</dbReference>
<feature type="coiled-coil region" evidence="18">
    <location>
        <begin position="1019"/>
        <end position="1051"/>
    </location>
</feature>
<feature type="compositionally biased region" description="Basic residues" evidence="19">
    <location>
        <begin position="860"/>
        <end position="871"/>
    </location>
</feature>
<feature type="region of interest" description="Disordered" evidence="19">
    <location>
        <begin position="1925"/>
        <end position="1988"/>
    </location>
</feature>
<organism evidence="23 24">
    <name type="scientific">Mycena venus</name>
    <dbReference type="NCBI Taxonomy" id="2733690"/>
    <lineage>
        <taxon>Eukaryota</taxon>
        <taxon>Fungi</taxon>
        <taxon>Dikarya</taxon>
        <taxon>Basidiomycota</taxon>
        <taxon>Agaricomycotina</taxon>
        <taxon>Agaricomycetes</taxon>
        <taxon>Agaricomycetidae</taxon>
        <taxon>Agaricales</taxon>
        <taxon>Marasmiineae</taxon>
        <taxon>Mycenaceae</taxon>
        <taxon>Mycena</taxon>
    </lineage>
</organism>
<dbReference type="CDD" id="cd01362">
    <property type="entry name" value="Fumarase_classII"/>
    <property type="match status" value="1"/>
</dbReference>
<keyword evidence="13 17" id="KW-0234">DNA repair</keyword>
<reference evidence="23" key="1">
    <citation type="submission" date="2020-05" db="EMBL/GenBank/DDBJ databases">
        <title>Mycena genomes resolve the evolution of fungal bioluminescence.</title>
        <authorList>
            <person name="Tsai I.J."/>
        </authorList>
    </citation>
    <scope>NUCLEOTIDE SEQUENCE</scope>
    <source>
        <strain evidence="23">CCC161011</strain>
    </source>
</reference>
<evidence type="ECO:0000256" key="9">
    <source>
        <dbReference type="ARBA" id="ARBA00022840"/>
    </source>
</evidence>
<evidence type="ECO:0000256" key="1">
    <source>
        <dbReference type="ARBA" id="ARBA00004123"/>
    </source>
</evidence>
<evidence type="ECO:0000259" key="22">
    <source>
        <dbReference type="PROSITE" id="PS51413"/>
    </source>
</evidence>
<keyword evidence="6 17" id="KW-0227">DNA damage</keyword>
<dbReference type="Gene3D" id="1.10.275.10">
    <property type="entry name" value="Fumarase/aspartase (N-terminal domain)"/>
    <property type="match status" value="1"/>
</dbReference>
<dbReference type="GO" id="GO:0006099">
    <property type="term" value="P:tricarboxylic acid cycle"/>
    <property type="evidence" value="ECO:0007669"/>
    <property type="project" value="InterPro"/>
</dbReference>
<comment type="function">
    <text evidence="17">ATPase component of the INO80 complex which remodels chromatin by shifting nucleosomes and is involved in DNA repair.</text>
</comment>
<keyword evidence="24" id="KW-1185">Reference proteome</keyword>
<dbReference type="Gene3D" id="1.20.200.10">
    <property type="entry name" value="Fumarase/aspartase (Central domain)"/>
    <property type="match status" value="1"/>
</dbReference>
<dbReference type="FunFam" id="3.40.50.10810:FF:000005">
    <property type="entry name" value="Photoperiod-independent early flowering 1"/>
    <property type="match status" value="1"/>
</dbReference>
<feature type="region of interest" description="Disordered" evidence="19">
    <location>
        <begin position="741"/>
        <end position="830"/>
    </location>
</feature>
<evidence type="ECO:0000256" key="2">
    <source>
        <dbReference type="ARBA" id="ARBA00009084"/>
    </source>
</evidence>
<feature type="domain" description="Helicase ATP-binding" evidence="20">
    <location>
        <begin position="1209"/>
        <end position="1372"/>
    </location>
</feature>
<feature type="domain" description="Helicase C-terminal" evidence="21">
    <location>
        <begin position="1726"/>
        <end position="1876"/>
    </location>
</feature>
<accession>A0A8H7CUB9</accession>
<dbReference type="CDD" id="cd18793">
    <property type="entry name" value="SF2_C_SNF"/>
    <property type="match status" value="1"/>
</dbReference>
<dbReference type="FunFam" id="1.10.40.30:FF:000002">
    <property type="entry name" value="Fumarate hydratase class II"/>
    <property type="match status" value="1"/>
</dbReference>
<dbReference type="PANTHER" id="PTHR45685:SF2">
    <property type="entry name" value="CHROMATIN-REMODELING ATPASE INO80"/>
    <property type="match status" value="1"/>
</dbReference>
<dbReference type="GO" id="GO:0005524">
    <property type="term" value="F:ATP binding"/>
    <property type="evidence" value="ECO:0007669"/>
    <property type="project" value="UniProtKB-UniRule"/>
</dbReference>
<dbReference type="GO" id="GO:0004386">
    <property type="term" value="F:helicase activity"/>
    <property type="evidence" value="ECO:0007669"/>
    <property type="project" value="UniProtKB-KW"/>
</dbReference>
<keyword evidence="10" id="KW-0156">Chromatin regulator</keyword>
<comment type="function">
    <text evidence="16">Catalyzes the reversible stereospecific interconversion of fumarate to L-malate. In mitochondrion, catalyzes the hydration of fumarate to L-malate in the tricarboxylic acid (TCA) cycle to facilitate a transition step in the production of energy in the form of NADH. In cytoplasm and nucleus, involved in DNA repair in response to DNA damage: following DNA double-strand breaks (DSBs), translocates from the cytosol to the nucleus and promotes DNA repair by catalyzing the dehydration of L-malate to fumarate.</text>
</comment>
<dbReference type="Gene3D" id="3.40.50.10810">
    <property type="entry name" value="Tandem AAA-ATPase domain"/>
    <property type="match status" value="1"/>
</dbReference>
<dbReference type="InterPro" id="IPR020557">
    <property type="entry name" value="Fumarate_lyase_CS"/>
</dbReference>
<keyword evidence="18" id="KW-0175">Coiled coil</keyword>
<dbReference type="Pfam" id="PF00206">
    <property type="entry name" value="Lyase_1"/>
    <property type="match status" value="1"/>
</dbReference>
<evidence type="ECO:0000256" key="13">
    <source>
        <dbReference type="ARBA" id="ARBA00023204"/>
    </source>
</evidence>
<dbReference type="GO" id="GO:0042393">
    <property type="term" value="F:histone binding"/>
    <property type="evidence" value="ECO:0007669"/>
    <property type="project" value="TreeGrafter"/>
</dbReference>
<dbReference type="Gene3D" id="3.40.50.300">
    <property type="entry name" value="P-loop containing nucleotide triphosphate hydrolases"/>
    <property type="match status" value="1"/>
</dbReference>
<dbReference type="GO" id="GO:0016887">
    <property type="term" value="F:ATP hydrolysis activity"/>
    <property type="evidence" value="ECO:0007669"/>
    <property type="project" value="TreeGrafter"/>
</dbReference>
<evidence type="ECO:0000256" key="14">
    <source>
        <dbReference type="ARBA" id="ARBA00023239"/>
    </source>
</evidence>
<comment type="caution">
    <text evidence="23">The sequence shown here is derived from an EMBL/GenBank/DDBJ whole genome shotgun (WGS) entry which is preliminary data.</text>
</comment>
<keyword evidence="8 23" id="KW-0347">Helicase</keyword>
<comment type="subcellular location">
    <subcellularLocation>
        <location evidence="1 17">Nucleus</location>
    </subcellularLocation>
</comment>
<feature type="compositionally biased region" description="Pro residues" evidence="19">
    <location>
        <begin position="592"/>
        <end position="602"/>
    </location>
</feature>
<sequence length="1988" mass="220650">MSNQQFRVEKDTFGELQVPADRYWGAQTQRSLQNFDIGGPTERLPPPLIKAFGVLKKAAAVVNVGYGMDPKIGAAIQEAADDVISGKLIDHFPLVVFQTGSGTQSNMNVNEVISNRAIEILGGELGSKKPVHPNDHVNMSQSSNDTFPTAMHVAAVTEISNSLIPALTELRDALDAKAKAFDHIIKIGRTHLQDATPLTLGQEFSGYVQQITNGIARVKDTIPRLSCLAQGGTAVGTGLNTKKGFDVKVAAEVSKITGLQFVTAPNKFEALATHDALVEAHGALNVVACSLMKIANDIRYLGSGPRCGFGELSLPENEPGSSIMPGKVNPTQCEAITMVAAQVMGNQTTVSVAGASGQFELNVFKPVIIKNVLQSIRLLADGSRSLTKNCIVGIQANEKRINTLLNDSLMLATILNSHLGYDNVAKCAKKAHKEGTTLKEATVSLGFLSAEEFDAKNDTNPILIKNGWDCRTRLCNAPNRKLTCAFLSPPPEFVPVLPFQLIVAAVLDVGRSARAPRSHEAVHEAFDVSCLLVASSTTSPCRPRRRMRPTAAFTSIHPLLPAGCLRPDLTHTTTQQSPPQPPQPYPQKAFQPPAPYPYPPDWAPNDPRATDGDKRHREDDIEYSAPHTATGECHVRDAGFVLTKMLKFPSYKSASSEPTATAEPKRVSSHYRSLNEEAQLASSDLEDCEDVWVEDLNEYILETRKRKIEVEKWFEASVLERNSTVAQSMSHHYAAKMTSIRGHLSEDDPRGMSPPSDYDYSPMDNGGYEPPEPPRIFLPPPPSYPAQNKGKGKEVPKRGASGVLSDVTSDGETPKRGRPAKKRKVDGNMSIDEPPVMVADDVNHAPLPPNGLGLSVPPKPPRKKPGPKKKGFGSEIELEVASQAPSISSDITPALSRPPSPSLPATFYFELDEQIPPLKKAKKVDDGVMVKRLKTLEESQRKVWTNIARREVYKYHVLGFHARVNQTERLAKIVSVQARKPFAKTNKTAKDTQTKGKRLMREMQVFWKKNEREERDVRKREHKEAMDRLKLEEEKREAARQARKLEFLISQTELYSHFVGSKLKTAEVEGDEDNLATPAGANLEDVDPSALRDINFDEDDQTNLHLHARHNAQEAISLAKQRAQQFDAQAALERKTNEALKLAKAQAHIHDDQDESMEPAPGAPLVDLDSDELNFQNPTSLSGPLTIGQPKMLMAQLKEYQLKGLNWLATLYEQGINGILADEMGLGKASHIDTQCALALTLLIDRPIYLVALQEITRFVPGLKALPYWGNVKDRTTLRKFWSKKEITYNKDAPFHILITSYQLVTQDQQYFQRVNWQYMILDEAQNIKNSSSVRWKTLLGFHCRNRLLLTGTPIQNSMQELWALLHFIMPSLFDSHDEFNEWFSKDIENAAENKGSKLNEHQLRRLHMILKPFMLRRVKRHVQNELSEKIEKDIYVDLSARQRALYKALLANVSVADLLEKAANIGDVDSARSLMNLVMQFRKVDPIFYVGGTVVNGDTGPLMREGDFVSLPYSTRNPIEFTIPELLYHDGGILSVPSENSRSVSQSSCLSTLLNIWTTDWMHRSLYEEGELFFVLLPTIFGFLGKRGSRSSFVAFDQPKTLSNGLPDIRWISKSAWAESCLSRPELRWFVPPAVAPVISMHCTDRTFLESQTQLLDGPLETLAMYGLSPELRESEEACDRYRTLMSGLSPVGLIGNSPADQLPLSTMQVPEAKRLIYDSAKLARLDTLLQELKAGDHRVLVYFQMTRMMDLMEEYLIYRQYKYLRLDGSSKLEDRRDMVIDWQTRPDIFVFLLSTRAGGLGINLTAADTVVFYDHDWNPSNDAQAMDRAHRLGQTRQVTVYRLITRGTIDERIVQMARVKKDVQDIVVGTKNFTEVAKPSEIMQLLLNDEQLATLDTTAASGSSAQDVKTSGDAAARDLWNEEGDDFFGHSGPNPAGADVADDENGSVPAPTASTRGKKRKPGGTGAPRGRKPGKKKAGTVDDSAL</sequence>
<dbReference type="InterPro" id="IPR000362">
    <property type="entry name" value="Fumarate_lyase_fam"/>
</dbReference>
<dbReference type="EC" id="3.6.4.-" evidence="17"/>
<keyword evidence="9 17" id="KW-0067">ATP-binding</keyword>
<dbReference type="FunFam" id="1.20.200.10:FF:000001">
    <property type="entry name" value="Fumarate hydratase, mitochondrial"/>
    <property type="match status" value="1"/>
</dbReference>
<evidence type="ECO:0000256" key="18">
    <source>
        <dbReference type="SAM" id="Coils"/>
    </source>
</evidence>
<evidence type="ECO:0000259" key="20">
    <source>
        <dbReference type="PROSITE" id="PS51192"/>
    </source>
</evidence>
<dbReference type="NCBIfam" id="TIGR00979">
    <property type="entry name" value="fumC_II"/>
    <property type="match status" value="1"/>
</dbReference>
<dbReference type="GO" id="GO:0006338">
    <property type="term" value="P:chromatin remodeling"/>
    <property type="evidence" value="ECO:0007669"/>
    <property type="project" value="UniProtKB-UniRule"/>
</dbReference>
<evidence type="ECO:0000313" key="24">
    <source>
        <dbReference type="Proteomes" id="UP000620124"/>
    </source>
</evidence>
<evidence type="ECO:0000256" key="6">
    <source>
        <dbReference type="ARBA" id="ARBA00022763"/>
    </source>
</evidence>
<gene>
    <name evidence="23" type="ORF">MVEN_01530000</name>
</gene>
<dbReference type="SMART" id="SM00487">
    <property type="entry name" value="DEXDc"/>
    <property type="match status" value="1"/>
</dbReference>
<feature type="region of interest" description="Disordered" evidence="19">
    <location>
        <begin position="847"/>
        <end position="872"/>
    </location>
</feature>
<dbReference type="InterPro" id="IPR005677">
    <property type="entry name" value="Fum_hydII"/>
</dbReference>
<dbReference type="Proteomes" id="UP000620124">
    <property type="component" value="Unassembled WGS sequence"/>
</dbReference>
<evidence type="ECO:0000256" key="19">
    <source>
        <dbReference type="SAM" id="MobiDB-lite"/>
    </source>
</evidence>
<feature type="domain" description="DBINO" evidence="22">
    <location>
        <begin position="943"/>
        <end position="1065"/>
    </location>
</feature>
<dbReference type="InterPro" id="IPR018951">
    <property type="entry name" value="Fumarase_C_C"/>
</dbReference>
<dbReference type="InterPro" id="IPR001650">
    <property type="entry name" value="Helicase_C-like"/>
</dbReference>
<dbReference type="Pfam" id="PF10415">
    <property type="entry name" value="FumaraseC_C"/>
    <property type="match status" value="1"/>
</dbReference>
<dbReference type="InterPro" id="IPR027417">
    <property type="entry name" value="P-loop_NTPase"/>
</dbReference>
<dbReference type="InterPro" id="IPR008948">
    <property type="entry name" value="L-Aspartase-like"/>
</dbReference>
<evidence type="ECO:0000256" key="8">
    <source>
        <dbReference type="ARBA" id="ARBA00022806"/>
    </source>
</evidence>
<comment type="domain">
    <text evidence="17">The DBINO region is involved in binding to DNA.</text>
</comment>
<dbReference type="InterPro" id="IPR022761">
    <property type="entry name" value="Fumarate_lyase_N"/>
</dbReference>
<dbReference type="Pfam" id="PF00271">
    <property type="entry name" value="Helicase_C"/>
    <property type="match status" value="1"/>
</dbReference>
<feature type="compositionally biased region" description="Pro residues" evidence="19">
    <location>
        <begin position="770"/>
        <end position="784"/>
    </location>
</feature>
<dbReference type="NCBIfam" id="NF008909">
    <property type="entry name" value="PRK12273.1"/>
    <property type="match status" value="1"/>
</dbReference>
<dbReference type="InterPro" id="IPR024083">
    <property type="entry name" value="Fumarase/histidase_N"/>
</dbReference>
<evidence type="ECO:0000259" key="21">
    <source>
        <dbReference type="PROSITE" id="PS51194"/>
    </source>
</evidence>
<evidence type="ECO:0000256" key="7">
    <source>
        <dbReference type="ARBA" id="ARBA00022801"/>
    </source>
</evidence>
<evidence type="ECO:0000256" key="17">
    <source>
        <dbReference type="RuleBase" id="RU368001"/>
    </source>
</evidence>
<proteinExistence type="inferred from homology"/>
<dbReference type="PROSITE" id="PS51413">
    <property type="entry name" value="DBINO"/>
    <property type="match status" value="1"/>
</dbReference>
<dbReference type="InterPro" id="IPR020838">
    <property type="entry name" value="DBINO"/>
</dbReference>
<comment type="similarity">
    <text evidence="3">Belongs to the SNF2/RAD54 helicase family. SWR1 subfamily.</text>
</comment>
<evidence type="ECO:0000256" key="5">
    <source>
        <dbReference type="ARBA" id="ARBA00022741"/>
    </source>
</evidence>